<sequence length="673" mass="72997">MYQSPHQQHSTPQQQHSTPTAANGGGAQAGNPVPLACVPCRSRHLKCSGGEPCARCRDDGKAGDCSYVKSRRGYKGPRKRNAMAAAPSATESRNIPNLEQENAFQNIEPSFTDQADSPATSTAFSISVEENAAVAFPSQSNMAFAPSRNQPSPATSCPIAGAFFNNFAAAHPFLPPKPLFYQIVRNKHIPHLELAIQFLGSFYIPNVSTAPIEDALNRALRQQAYTRDGFMVQALLLYAIGLKANDKADKAEEVLTEAIDIALSIGMHEREFAARNGVGNRVMEESWRRTWWELFVCDGFFAGVSQKETFRLRDMITDVPLPCEEADYSTGYITGISRTLQEYDDAAFAEDEAEFSSYTYRIDAVRNLGRVLAVARVDIFDTATLDAVDSYLVNWRLHLPESKKEFITRDGQMDHMLFQAHMIAESSSILLHQPRSSLDPSHSTTTAPIRTCVGPIPFASNNNTTASLNSLPSPHSPTTAPFQTLTSTHTTTTLASASTLCSLLRLPTPLYKHTPFLTCGTVMAAVVHLAHWALVAPNERDDALKELIKIEVGSLRGLAGVWPLATRAVGQVRGVAGELWRVKGEVRRLWAQGQLHQQQSQLTDTHHGGVGRAGADAALLGAGTRFAGMPQIQQAGSCADAHDESEGSDEIMRLIEDAVTAAGQTQGVGAVSG</sequence>
<dbReference type="PROSITE" id="PS50048">
    <property type="entry name" value="ZN2_CY6_FUNGAL_2"/>
    <property type="match status" value="1"/>
</dbReference>
<comment type="caution">
    <text evidence="5">The sequence shown here is derived from an EMBL/GenBank/DDBJ whole genome shotgun (WGS) entry which is preliminary data.</text>
</comment>
<name>A0ABR1YH88_9PEZI</name>
<dbReference type="CDD" id="cd00067">
    <property type="entry name" value="GAL4"/>
    <property type="match status" value="1"/>
</dbReference>
<gene>
    <name evidence="5" type="ORF">HDK90DRAFT_418967</name>
</gene>
<evidence type="ECO:0000256" key="2">
    <source>
        <dbReference type="ARBA" id="ARBA00023242"/>
    </source>
</evidence>
<dbReference type="PANTHER" id="PTHR47431:SF1">
    <property type="entry name" value="ZN(II)2CYS6 TRANSCRIPTION FACTOR (EUROFUNG)"/>
    <property type="match status" value="1"/>
</dbReference>
<evidence type="ECO:0000313" key="6">
    <source>
        <dbReference type="Proteomes" id="UP001492380"/>
    </source>
</evidence>
<dbReference type="SMART" id="SM00066">
    <property type="entry name" value="GAL4"/>
    <property type="match status" value="1"/>
</dbReference>
<feature type="region of interest" description="Disordered" evidence="3">
    <location>
        <begin position="1"/>
        <end position="29"/>
    </location>
</feature>
<keyword evidence="2" id="KW-0539">Nucleus</keyword>
<evidence type="ECO:0000313" key="5">
    <source>
        <dbReference type="EMBL" id="KAK8229004.1"/>
    </source>
</evidence>
<accession>A0ABR1YH88</accession>
<dbReference type="PROSITE" id="PS00463">
    <property type="entry name" value="ZN2_CY6_FUNGAL_1"/>
    <property type="match status" value="1"/>
</dbReference>
<feature type="domain" description="Zn(2)-C6 fungal-type" evidence="4">
    <location>
        <begin position="36"/>
        <end position="67"/>
    </location>
</feature>
<organism evidence="5 6">
    <name type="scientific">Phyllosticta capitalensis</name>
    <dbReference type="NCBI Taxonomy" id="121624"/>
    <lineage>
        <taxon>Eukaryota</taxon>
        <taxon>Fungi</taxon>
        <taxon>Dikarya</taxon>
        <taxon>Ascomycota</taxon>
        <taxon>Pezizomycotina</taxon>
        <taxon>Dothideomycetes</taxon>
        <taxon>Dothideomycetes incertae sedis</taxon>
        <taxon>Botryosphaeriales</taxon>
        <taxon>Phyllostictaceae</taxon>
        <taxon>Phyllosticta</taxon>
    </lineage>
</organism>
<dbReference type="InterPro" id="IPR007219">
    <property type="entry name" value="XnlR_reg_dom"/>
</dbReference>
<evidence type="ECO:0000259" key="4">
    <source>
        <dbReference type="PROSITE" id="PS50048"/>
    </source>
</evidence>
<dbReference type="PANTHER" id="PTHR47431">
    <property type="entry name" value="ZN(II)2CYS6 TRANSCRIPTION FACTOR (EUROFUNG)-RELATED"/>
    <property type="match status" value="1"/>
</dbReference>
<reference evidence="5 6" key="1">
    <citation type="submission" date="2024-04" db="EMBL/GenBank/DDBJ databases">
        <title>Phyllosticta paracitricarpa is synonymous to the EU quarantine fungus P. citricarpa based on phylogenomic analyses.</title>
        <authorList>
            <consortium name="Lawrence Berkeley National Laboratory"/>
            <person name="Van Ingen-Buijs V.A."/>
            <person name="Van Westerhoven A.C."/>
            <person name="Haridas S."/>
            <person name="Skiadas P."/>
            <person name="Martin F."/>
            <person name="Groenewald J.Z."/>
            <person name="Crous P.W."/>
            <person name="Seidl M.F."/>
        </authorList>
    </citation>
    <scope>NUCLEOTIDE SEQUENCE [LARGE SCALE GENOMIC DNA]</scope>
    <source>
        <strain evidence="5 6">CBS 123374</strain>
    </source>
</reference>
<dbReference type="InterPro" id="IPR036864">
    <property type="entry name" value="Zn2-C6_fun-type_DNA-bd_sf"/>
</dbReference>
<feature type="compositionally biased region" description="Low complexity" evidence="3">
    <location>
        <begin position="1"/>
        <end position="22"/>
    </location>
</feature>
<keyword evidence="1" id="KW-0479">Metal-binding</keyword>
<evidence type="ECO:0000256" key="3">
    <source>
        <dbReference type="SAM" id="MobiDB-lite"/>
    </source>
</evidence>
<keyword evidence="6" id="KW-1185">Reference proteome</keyword>
<dbReference type="EMBL" id="JBBWRZ010000009">
    <property type="protein sequence ID" value="KAK8229004.1"/>
    <property type="molecule type" value="Genomic_DNA"/>
</dbReference>
<dbReference type="SUPFAM" id="SSF57701">
    <property type="entry name" value="Zn2/Cys6 DNA-binding domain"/>
    <property type="match status" value="1"/>
</dbReference>
<dbReference type="CDD" id="cd12148">
    <property type="entry name" value="fungal_TF_MHR"/>
    <property type="match status" value="1"/>
</dbReference>
<dbReference type="Gene3D" id="4.10.240.10">
    <property type="entry name" value="Zn(2)-C6 fungal-type DNA-binding domain"/>
    <property type="match status" value="1"/>
</dbReference>
<dbReference type="Pfam" id="PF04082">
    <property type="entry name" value="Fungal_trans"/>
    <property type="match status" value="1"/>
</dbReference>
<dbReference type="Proteomes" id="UP001492380">
    <property type="component" value="Unassembled WGS sequence"/>
</dbReference>
<protein>
    <recommendedName>
        <fullName evidence="4">Zn(2)-C6 fungal-type domain-containing protein</fullName>
    </recommendedName>
</protein>
<dbReference type="Pfam" id="PF00172">
    <property type="entry name" value="Zn_clus"/>
    <property type="match status" value="1"/>
</dbReference>
<dbReference type="InterPro" id="IPR001138">
    <property type="entry name" value="Zn2Cys6_DnaBD"/>
</dbReference>
<proteinExistence type="predicted"/>
<evidence type="ECO:0000256" key="1">
    <source>
        <dbReference type="ARBA" id="ARBA00022723"/>
    </source>
</evidence>